<dbReference type="SUPFAM" id="SSF48452">
    <property type="entry name" value="TPR-like"/>
    <property type="match status" value="2"/>
</dbReference>
<evidence type="ECO:0000256" key="3">
    <source>
        <dbReference type="SAM" id="MobiDB-lite"/>
    </source>
</evidence>
<evidence type="ECO:0000256" key="2">
    <source>
        <dbReference type="ARBA" id="ARBA00022803"/>
    </source>
</evidence>
<dbReference type="SMART" id="SM00028">
    <property type="entry name" value="TPR"/>
    <property type="match status" value="3"/>
</dbReference>
<evidence type="ECO:0000313" key="5">
    <source>
        <dbReference type="Proteomes" id="UP000756346"/>
    </source>
</evidence>
<evidence type="ECO:0000256" key="1">
    <source>
        <dbReference type="ARBA" id="ARBA00022737"/>
    </source>
</evidence>
<keyword evidence="2" id="KW-0802">TPR repeat</keyword>
<feature type="compositionally biased region" description="Basic and acidic residues" evidence="3">
    <location>
        <begin position="639"/>
        <end position="653"/>
    </location>
</feature>
<protein>
    <submittedName>
        <fullName evidence="4">Uncharacterized protein</fullName>
    </submittedName>
</protein>
<feature type="compositionally biased region" description="Polar residues" evidence="3">
    <location>
        <begin position="629"/>
        <end position="638"/>
    </location>
</feature>
<dbReference type="GeneID" id="70187249"/>
<gene>
    <name evidence="4" type="ORF">B0I36DRAFT_356866</name>
</gene>
<dbReference type="Proteomes" id="UP000756346">
    <property type="component" value="Unassembled WGS sequence"/>
</dbReference>
<dbReference type="EMBL" id="JAGTJQ010000020">
    <property type="protein sequence ID" value="KAH7009145.1"/>
    <property type="molecule type" value="Genomic_DNA"/>
</dbReference>
<name>A0A9P8XQU6_9PEZI</name>
<keyword evidence="5" id="KW-1185">Reference proteome</keyword>
<dbReference type="Gene3D" id="1.25.40.10">
    <property type="entry name" value="Tetratricopeptide repeat domain"/>
    <property type="match status" value="2"/>
</dbReference>
<dbReference type="InterPro" id="IPR019734">
    <property type="entry name" value="TPR_rpt"/>
</dbReference>
<sequence length="653" mass="74657">MRDAASDVSQQDFKSSRSPLLFVRCQMWKKPIDQLVPIEKLGYDYVNKFSNNIDTRVTYKPSRLGYDYVYNFFNNIDTRVTYKPSKLRSMEWTWSNGSWAWNAYIDSNVNPDAVLFENGAKLHVDDLDNGGKAVIELPPNATVYEVICQINSFYTTEIEAPKGLDEAGRYYSPRWERHPVEVGGFKKHRTHREHVKEHVKQIPSSAEKHLCRSALVAAGKPDVPTVPKTVQLAVRYLLETDGGSGNFIRRFISWMSDMFPEAYYEHWDTCHHLYPLVKIMAEHRPTDNTLLTGWALVLCRCSRYAREQVWLDEALPLATKSHNAALQVYPPIHELCLESKQYVGRILRDQGLDEEAETIFSDLWTMCKEHSISKHPLALTIGEDRAFMHSCLGEPEAGLELIQHIVHVREECEGPEGAHPTDVVGSYSNKGMLLRECGKLPDAVEVFKNAIKRSVQFRIPRNHPDMLIFQIELATTYRKQGKKKLSAAVALLKKALARWADAEKIYINVVKYHETNPGNNQSRLLQAKLNLACAYDGLEEFEKAENQQRAVMRRSKEMFGESHLLTAQSMDDLAFLRQKSGDYTEALDLMRKCLAVRQQLLGAEHEDTIFAQDALTTWSEKYAARGGSSKRTQTAGNQSEERWKREGSYEAIT</sequence>
<reference evidence="4" key="1">
    <citation type="journal article" date="2021" name="Nat. Commun.">
        <title>Genetic determinants of endophytism in the Arabidopsis root mycobiome.</title>
        <authorList>
            <person name="Mesny F."/>
            <person name="Miyauchi S."/>
            <person name="Thiergart T."/>
            <person name="Pickel B."/>
            <person name="Atanasova L."/>
            <person name="Karlsson M."/>
            <person name="Huettel B."/>
            <person name="Barry K.W."/>
            <person name="Haridas S."/>
            <person name="Chen C."/>
            <person name="Bauer D."/>
            <person name="Andreopoulos W."/>
            <person name="Pangilinan J."/>
            <person name="LaButti K."/>
            <person name="Riley R."/>
            <person name="Lipzen A."/>
            <person name="Clum A."/>
            <person name="Drula E."/>
            <person name="Henrissat B."/>
            <person name="Kohler A."/>
            <person name="Grigoriev I.V."/>
            <person name="Martin F.M."/>
            <person name="Hacquard S."/>
        </authorList>
    </citation>
    <scope>NUCLEOTIDE SEQUENCE</scope>
    <source>
        <strain evidence="4">MPI-CAGE-CH-0230</strain>
    </source>
</reference>
<dbReference type="Pfam" id="PF13374">
    <property type="entry name" value="TPR_10"/>
    <property type="match status" value="2"/>
</dbReference>
<evidence type="ECO:0000313" key="4">
    <source>
        <dbReference type="EMBL" id="KAH7009145.1"/>
    </source>
</evidence>
<accession>A0A9P8XQU6</accession>
<organism evidence="4 5">
    <name type="scientific">Microdochium trichocladiopsis</name>
    <dbReference type="NCBI Taxonomy" id="1682393"/>
    <lineage>
        <taxon>Eukaryota</taxon>
        <taxon>Fungi</taxon>
        <taxon>Dikarya</taxon>
        <taxon>Ascomycota</taxon>
        <taxon>Pezizomycotina</taxon>
        <taxon>Sordariomycetes</taxon>
        <taxon>Xylariomycetidae</taxon>
        <taxon>Xylariales</taxon>
        <taxon>Microdochiaceae</taxon>
        <taxon>Microdochium</taxon>
    </lineage>
</organism>
<dbReference type="RefSeq" id="XP_046003843.1">
    <property type="nucleotide sequence ID" value="XM_046157703.1"/>
</dbReference>
<dbReference type="PANTHER" id="PTHR45641">
    <property type="entry name" value="TETRATRICOPEPTIDE REPEAT PROTEIN (AFU_ORTHOLOGUE AFUA_6G03870)"/>
    <property type="match status" value="1"/>
</dbReference>
<comment type="caution">
    <text evidence="4">The sequence shown here is derived from an EMBL/GenBank/DDBJ whole genome shotgun (WGS) entry which is preliminary data.</text>
</comment>
<feature type="region of interest" description="Disordered" evidence="3">
    <location>
        <begin position="626"/>
        <end position="653"/>
    </location>
</feature>
<keyword evidence="1" id="KW-0677">Repeat</keyword>
<dbReference type="PANTHER" id="PTHR45641:SF19">
    <property type="entry name" value="NEPHROCYSTIN-3"/>
    <property type="match status" value="1"/>
</dbReference>
<dbReference type="InterPro" id="IPR011990">
    <property type="entry name" value="TPR-like_helical_dom_sf"/>
</dbReference>
<dbReference type="AlphaFoldDB" id="A0A9P8XQU6"/>
<dbReference type="OrthoDB" id="5390606at2759"/>
<proteinExistence type="predicted"/>